<organism evidence="5 6">
    <name type="scientific">Methylobacter tundripaludum</name>
    <dbReference type="NCBI Taxonomy" id="173365"/>
    <lineage>
        <taxon>Bacteria</taxon>
        <taxon>Pseudomonadati</taxon>
        <taxon>Pseudomonadota</taxon>
        <taxon>Gammaproteobacteria</taxon>
        <taxon>Methylococcales</taxon>
        <taxon>Methylococcaceae</taxon>
        <taxon>Methylobacter</taxon>
    </lineage>
</organism>
<dbReference type="AlphaFoldDB" id="A0A2S6H2Q3"/>
<dbReference type="PANTHER" id="PTHR35936">
    <property type="entry name" value="MEMBRANE-BOUND LYTIC MUREIN TRANSGLYCOSYLASE F"/>
    <property type="match status" value="1"/>
</dbReference>
<dbReference type="InterPro" id="IPR022448">
    <property type="entry name" value="Quinoprotein_dehydrogenase"/>
</dbReference>
<dbReference type="SMART" id="SM00062">
    <property type="entry name" value="PBPb"/>
    <property type="match status" value="1"/>
</dbReference>
<reference evidence="5 6" key="1">
    <citation type="submission" date="2018-02" db="EMBL/GenBank/DDBJ databases">
        <title>Subsurface microbial communities from deep shales in Ohio and West Virginia, USA.</title>
        <authorList>
            <person name="Wrighton K."/>
        </authorList>
    </citation>
    <scope>NUCLEOTIDE SEQUENCE [LARGE SCALE GENOMIC DNA]</scope>
    <source>
        <strain evidence="5 6">OWC-G53F</strain>
    </source>
</reference>
<evidence type="ECO:0000256" key="1">
    <source>
        <dbReference type="ARBA" id="ARBA00010333"/>
    </source>
</evidence>
<dbReference type="Gene3D" id="3.40.190.10">
    <property type="entry name" value="Periplasmic binding protein-like II"/>
    <property type="match status" value="2"/>
</dbReference>
<sequence length="289" mass="32255">MRTLPQHTAYFAILFLAAISFSATAEEKFKVCADPLNPPYSTKNKDGFENKIAELFAKELGQTVEYTWLPQRIGFIRNTLNAPLKDTDVDSNEYKCDVIMGVPAGYELTLTTSPYYQSTYVLLIAKGRGWDDIIDAAQLADLPLKRQEALKIAMFDRGPGTTWMQKNGLLDVGIPYQSMSGDGENNVAMQIEKDLKAKKIDMVILWGPMAGYVVAQSPKNSYSMIPMKSTPDMKFEFAMAMGVRNGDKARKEALDKLIADKADKIRAIMAGYNFPLLPLPKQAVRKDDD</sequence>
<feature type="chain" id="PRO_5015610950" evidence="3">
    <location>
        <begin position="26"/>
        <end position="289"/>
    </location>
</feature>
<evidence type="ECO:0000313" key="6">
    <source>
        <dbReference type="Proteomes" id="UP000238071"/>
    </source>
</evidence>
<comment type="similarity">
    <text evidence="1">Belongs to the bacterial solute-binding protein 3 family.</text>
</comment>
<accession>A0A2S6H2Q3</accession>
<evidence type="ECO:0000256" key="2">
    <source>
        <dbReference type="ARBA" id="ARBA00022729"/>
    </source>
</evidence>
<gene>
    <name evidence="5" type="ORF">B0F88_106117</name>
</gene>
<comment type="caution">
    <text evidence="5">The sequence shown here is derived from an EMBL/GenBank/DDBJ whole genome shotgun (WGS) entry which is preliminary data.</text>
</comment>
<dbReference type="Proteomes" id="UP000238071">
    <property type="component" value="Unassembled WGS sequence"/>
</dbReference>
<keyword evidence="6" id="KW-1185">Reference proteome</keyword>
<evidence type="ECO:0000259" key="4">
    <source>
        <dbReference type="SMART" id="SM00062"/>
    </source>
</evidence>
<dbReference type="EMBL" id="PTIY01000006">
    <property type="protein sequence ID" value="PPK71765.1"/>
    <property type="molecule type" value="Genomic_DNA"/>
</dbReference>
<dbReference type="OrthoDB" id="176845at2"/>
<dbReference type="RefSeq" id="WP_104423647.1">
    <property type="nucleotide sequence ID" value="NZ_PTIY01000006.1"/>
</dbReference>
<evidence type="ECO:0000256" key="3">
    <source>
        <dbReference type="SAM" id="SignalP"/>
    </source>
</evidence>
<keyword evidence="2 3" id="KW-0732">Signal</keyword>
<proteinExistence type="inferred from homology"/>
<dbReference type="SUPFAM" id="SSF53850">
    <property type="entry name" value="Periplasmic binding protein-like II"/>
    <property type="match status" value="1"/>
</dbReference>
<feature type="domain" description="Solute-binding protein family 3/N-terminal" evidence="4">
    <location>
        <begin position="28"/>
        <end position="269"/>
    </location>
</feature>
<dbReference type="PANTHER" id="PTHR35936:SF17">
    <property type="entry name" value="ARGININE-BINDING EXTRACELLULAR PROTEIN ARTP"/>
    <property type="match status" value="1"/>
</dbReference>
<protein>
    <submittedName>
        <fullName evidence="5">Amino acid ABC transporter substrate-binding protein (PAAT family)</fullName>
    </submittedName>
</protein>
<dbReference type="InterPro" id="IPR001638">
    <property type="entry name" value="Solute-binding_3/MltF_N"/>
</dbReference>
<evidence type="ECO:0000313" key="5">
    <source>
        <dbReference type="EMBL" id="PPK71765.1"/>
    </source>
</evidence>
<feature type="signal peptide" evidence="3">
    <location>
        <begin position="1"/>
        <end position="25"/>
    </location>
</feature>
<dbReference type="NCBIfam" id="TIGR03871">
    <property type="entry name" value="ABC_peri_MoxJ_2"/>
    <property type="match status" value="1"/>
</dbReference>
<name>A0A2S6H2Q3_9GAMM</name>